<dbReference type="STRING" id="1182541.W9Y5T4"/>
<proteinExistence type="inferred from homology"/>
<dbReference type="Gene3D" id="3.90.640.10">
    <property type="entry name" value="Actin, Chain A, domain 4"/>
    <property type="match status" value="1"/>
</dbReference>
<dbReference type="GeneID" id="19159668"/>
<evidence type="ECO:0008006" key="5">
    <source>
        <dbReference type="Google" id="ProtNLM"/>
    </source>
</evidence>
<dbReference type="HOGENOM" id="CLU_023246_0_0_1"/>
<dbReference type="Pfam" id="PF00022">
    <property type="entry name" value="Actin"/>
    <property type="match status" value="1"/>
</dbReference>
<dbReference type="AlphaFoldDB" id="W9Y5T4"/>
<name>W9Y5T4_9EURO</name>
<gene>
    <name evidence="3" type="ORF">A1O1_04790</name>
</gene>
<sequence>MTTTVASAIRPGLRERQQSGSPHTPSRYISSVQSSPGSSFFRAEEDPIIIELDARELNAGFQGESGPQCTIPFTPRNSRRIGDYREYLPDYKRRRAELQTRCKEYELWRNDLSDVNLGLLEDKLERAVREVYNKHLLVDAGAARLVLVLPSLVPHPILSTILTLLFERWKYSSVTLLPAPAMTIAAAGLRSGLVVDLGWEETVITAIYEYREVQVRRSTRAMKALTLKVGEVLGIVRNEQDVQFRDTLLLDFDFVEDFIDRAGACHAMLVDVDEDLVTMVEAMQVQQQADSKSRSENRAKIVIDWPTGTSSRPIAIPRHALHLACVDAIVGKKNETRPDDHEQSVGQLLYSTLRSLSSDVRAICMPRIVFSGRGARVAGLSQRILDTTESIVSQYGWSAVRGNRLPVKRAGLAELAQARAAPADARHNLNSPGANDFVEERLAKQKSKDVDLSVPVALRQVDTLGPWAGASLVASLKAKSFVEIDREKFLSHGLSGAQREFETNVVSQRTGTVRSGERASWTLAGWG</sequence>
<feature type="compositionally biased region" description="Low complexity" evidence="2">
    <location>
        <begin position="30"/>
        <end position="39"/>
    </location>
</feature>
<keyword evidence="4" id="KW-1185">Reference proteome</keyword>
<dbReference type="OrthoDB" id="337660at2759"/>
<dbReference type="Gene3D" id="3.30.420.40">
    <property type="match status" value="2"/>
</dbReference>
<dbReference type="RefSeq" id="XP_007723869.1">
    <property type="nucleotide sequence ID" value="XM_007725679.1"/>
</dbReference>
<comment type="similarity">
    <text evidence="1">Belongs to the actin family.</text>
</comment>
<reference evidence="3 4" key="1">
    <citation type="submission" date="2013-03" db="EMBL/GenBank/DDBJ databases">
        <title>The Genome Sequence of Capronia coronata CBS 617.96.</title>
        <authorList>
            <consortium name="The Broad Institute Genomics Platform"/>
            <person name="Cuomo C."/>
            <person name="de Hoog S."/>
            <person name="Gorbushina A."/>
            <person name="Walker B."/>
            <person name="Young S.K."/>
            <person name="Zeng Q."/>
            <person name="Gargeya S."/>
            <person name="Fitzgerald M."/>
            <person name="Haas B."/>
            <person name="Abouelleil A."/>
            <person name="Allen A.W."/>
            <person name="Alvarado L."/>
            <person name="Arachchi H.M."/>
            <person name="Berlin A.M."/>
            <person name="Chapman S.B."/>
            <person name="Gainer-Dewar J."/>
            <person name="Goldberg J."/>
            <person name="Griggs A."/>
            <person name="Gujja S."/>
            <person name="Hansen M."/>
            <person name="Howarth C."/>
            <person name="Imamovic A."/>
            <person name="Ireland A."/>
            <person name="Larimer J."/>
            <person name="McCowan C."/>
            <person name="Murphy C."/>
            <person name="Pearson M."/>
            <person name="Poon T.W."/>
            <person name="Priest M."/>
            <person name="Roberts A."/>
            <person name="Saif S."/>
            <person name="Shea T."/>
            <person name="Sisk P."/>
            <person name="Sykes S."/>
            <person name="Wortman J."/>
            <person name="Nusbaum C."/>
            <person name="Birren B."/>
        </authorList>
    </citation>
    <scope>NUCLEOTIDE SEQUENCE [LARGE SCALE GENOMIC DNA]</scope>
    <source>
        <strain evidence="3 4">CBS 617.96</strain>
    </source>
</reference>
<comment type="caution">
    <text evidence="3">The sequence shown here is derived from an EMBL/GenBank/DDBJ whole genome shotgun (WGS) entry which is preliminary data.</text>
</comment>
<dbReference type="eggNOG" id="KOG0676">
    <property type="taxonomic scope" value="Eukaryota"/>
</dbReference>
<evidence type="ECO:0000313" key="4">
    <source>
        <dbReference type="Proteomes" id="UP000019484"/>
    </source>
</evidence>
<protein>
    <recommendedName>
        <fullName evidence="5">Actin-like ATPase domain-containing protein</fullName>
    </recommendedName>
</protein>
<organism evidence="3 4">
    <name type="scientific">Capronia coronata CBS 617.96</name>
    <dbReference type="NCBI Taxonomy" id="1182541"/>
    <lineage>
        <taxon>Eukaryota</taxon>
        <taxon>Fungi</taxon>
        <taxon>Dikarya</taxon>
        <taxon>Ascomycota</taxon>
        <taxon>Pezizomycotina</taxon>
        <taxon>Eurotiomycetes</taxon>
        <taxon>Chaetothyriomycetidae</taxon>
        <taxon>Chaetothyriales</taxon>
        <taxon>Herpotrichiellaceae</taxon>
        <taxon>Capronia</taxon>
    </lineage>
</organism>
<dbReference type="SUPFAM" id="SSF53067">
    <property type="entry name" value="Actin-like ATPase domain"/>
    <property type="match status" value="2"/>
</dbReference>
<evidence type="ECO:0000313" key="3">
    <source>
        <dbReference type="EMBL" id="EXJ87863.1"/>
    </source>
</evidence>
<evidence type="ECO:0000256" key="1">
    <source>
        <dbReference type="RuleBase" id="RU000487"/>
    </source>
</evidence>
<dbReference type="InterPro" id="IPR004000">
    <property type="entry name" value="Actin"/>
</dbReference>
<feature type="compositionally biased region" description="Polar residues" evidence="2">
    <location>
        <begin position="18"/>
        <end position="29"/>
    </location>
</feature>
<evidence type="ECO:0000256" key="2">
    <source>
        <dbReference type="SAM" id="MobiDB-lite"/>
    </source>
</evidence>
<dbReference type="InterPro" id="IPR043129">
    <property type="entry name" value="ATPase_NBD"/>
</dbReference>
<dbReference type="SMART" id="SM00268">
    <property type="entry name" value="ACTIN"/>
    <property type="match status" value="1"/>
</dbReference>
<dbReference type="Proteomes" id="UP000019484">
    <property type="component" value="Unassembled WGS sequence"/>
</dbReference>
<dbReference type="EMBL" id="AMWN01000004">
    <property type="protein sequence ID" value="EXJ87863.1"/>
    <property type="molecule type" value="Genomic_DNA"/>
</dbReference>
<dbReference type="PANTHER" id="PTHR11937">
    <property type="entry name" value="ACTIN"/>
    <property type="match status" value="1"/>
</dbReference>
<feature type="region of interest" description="Disordered" evidence="2">
    <location>
        <begin position="1"/>
        <end position="39"/>
    </location>
</feature>
<accession>W9Y5T4</accession>